<sequence length="473" mass="49415">MSDAVLAIDQGTTATKALVVAVDGTVLADAEQPVPVHATGDGAVEIHPGDLWESVVSAGRAALASAGVPVRAVGLANQGESVLAWDQTTGEALTPCLVWQDRRSAQICADLRPAGDRLAAISGLRLDPYFSAPKMRWIRDRMTGDGVVTTTDTWLLHRLTGEFVTDVSTASRSMLLDVDTLEWSDEAWELFGLDEARPRLARSDETIGATGAFGDTVPVGGIIVDQQAALWAQGARERGQSKCTYGTGAFLLANTGDTPTRSLAGLATSVAWRLAGQARYCLDGQLYAVGAAFAWLNRLGLLAGAHEIEAVLTATPHSGGVVFVPALAGLGAPHWQPDARAAFLGMSLSTTREHLVRAVCESIAAHVAELAGTVAAELSQPLTTLRVDGGLTRSPAFLQLQADVAGVPVVACHSPHATAFGVADLAARTAYGHGIAEVPSAAAVEPRARAGWATELIGRWRTAVTLTSNWSTL</sequence>
<dbReference type="Pfam" id="PF00370">
    <property type="entry name" value="FGGY_N"/>
    <property type="match status" value="1"/>
</dbReference>
<keyword evidence="5" id="KW-0067">ATP-binding</keyword>
<dbReference type="InterPro" id="IPR043129">
    <property type="entry name" value="ATPase_NBD"/>
</dbReference>
<evidence type="ECO:0000256" key="2">
    <source>
        <dbReference type="ARBA" id="ARBA00022679"/>
    </source>
</evidence>
<dbReference type="SUPFAM" id="SSF53067">
    <property type="entry name" value="Actin-like ATPase domain"/>
    <property type="match status" value="2"/>
</dbReference>
<organism evidence="8 9">
    <name type="scientific">Planosporangium thailandense</name>
    <dbReference type="NCBI Taxonomy" id="765197"/>
    <lineage>
        <taxon>Bacteria</taxon>
        <taxon>Bacillati</taxon>
        <taxon>Actinomycetota</taxon>
        <taxon>Actinomycetes</taxon>
        <taxon>Micromonosporales</taxon>
        <taxon>Micromonosporaceae</taxon>
        <taxon>Planosporangium</taxon>
    </lineage>
</organism>
<dbReference type="RefSeq" id="WP_167926886.1">
    <property type="nucleotide sequence ID" value="NZ_JAATVY010000015.1"/>
</dbReference>
<dbReference type="GO" id="GO:0016301">
    <property type="term" value="F:kinase activity"/>
    <property type="evidence" value="ECO:0007669"/>
    <property type="project" value="UniProtKB-KW"/>
</dbReference>
<feature type="domain" description="Carbohydrate kinase FGGY N-terminal" evidence="6">
    <location>
        <begin position="5"/>
        <end position="230"/>
    </location>
</feature>
<protein>
    <submittedName>
        <fullName evidence="8">Carbohydrate kinase</fullName>
    </submittedName>
</protein>
<keyword evidence="4 8" id="KW-0418">Kinase</keyword>
<dbReference type="PANTHER" id="PTHR10196:SF69">
    <property type="entry name" value="GLYCEROL KINASE"/>
    <property type="match status" value="1"/>
</dbReference>
<keyword evidence="3" id="KW-0547">Nucleotide-binding</keyword>
<evidence type="ECO:0000259" key="6">
    <source>
        <dbReference type="Pfam" id="PF00370"/>
    </source>
</evidence>
<dbReference type="Proteomes" id="UP000722989">
    <property type="component" value="Unassembled WGS sequence"/>
</dbReference>
<comment type="similarity">
    <text evidence="1">Belongs to the FGGY kinase family.</text>
</comment>
<accession>A0ABX0Y0U5</accession>
<reference evidence="8 9" key="1">
    <citation type="submission" date="2020-03" db="EMBL/GenBank/DDBJ databases">
        <title>WGS of the type strain of Planosporangium spp.</title>
        <authorList>
            <person name="Thawai C."/>
        </authorList>
    </citation>
    <scope>NUCLEOTIDE SEQUENCE [LARGE SCALE GENOMIC DNA]</scope>
    <source>
        <strain evidence="8 9">TBRC 5610</strain>
    </source>
</reference>
<dbReference type="PANTHER" id="PTHR10196">
    <property type="entry name" value="SUGAR KINASE"/>
    <property type="match status" value="1"/>
</dbReference>
<feature type="domain" description="Carbohydrate kinase FGGY C-terminal" evidence="7">
    <location>
        <begin position="242"/>
        <end position="429"/>
    </location>
</feature>
<evidence type="ECO:0000259" key="7">
    <source>
        <dbReference type="Pfam" id="PF02782"/>
    </source>
</evidence>
<proteinExistence type="inferred from homology"/>
<dbReference type="Pfam" id="PF02782">
    <property type="entry name" value="FGGY_C"/>
    <property type="match status" value="1"/>
</dbReference>
<evidence type="ECO:0000256" key="1">
    <source>
        <dbReference type="ARBA" id="ARBA00009156"/>
    </source>
</evidence>
<dbReference type="EMBL" id="JAATVY010000015">
    <property type="protein sequence ID" value="NJC71971.1"/>
    <property type="molecule type" value="Genomic_DNA"/>
</dbReference>
<dbReference type="Gene3D" id="3.30.420.40">
    <property type="match status" value="2"/>
</dbReference>
<name>A0ABX0Y0U5_9ACTN</name>
<evidence type="ECO:0000313" key="8">
    <source>
        <dbReference type="EMBL" id="NJC71971.1"/>
    </source>
</evidence>
<dbReference type="InterPro" id="IPR018484">
    <property type="entry name" value="FGGY_N"/>
</dbReference>
<evidence type="ECO:0000256" key="5">
    <source>
        <dbReference type="ARBA" id="ARBA00022840"/>
    </source>
</evidence>
<keyword evidence="9" id="KW-1185">Reference proteome</keyword>
<dbReference type="PIRSF" id="PIRSF000538">
    <property type="entry name" value="GlpK"/>
    <property type="match status" value="1"/>
</dbReference>
<dbReference type="InterPro" id="IPR000577">
    <property type="entry name" value="Carb_kinase_FGGY"/>
</dbReference>
<evidence type="ECO:0000256" key="4">
    <source>
        <dbReference type="ARBA" id="ARBA00022777"/>
    </source>
</evidence>
<keyword evidence="2" id="KW-0808">Transferase</keyword>
<gene>
    <name evidence="8" type="ORF">HC031_19940</name>
</gene>
<evidence type="ECO:0000256" key="3">
    <source>
        <dbReference type="ARBA" id="ARBA00022741"/>
    </source>
</evidence>
<comment type="caution">
    <text evidence="8">The sequence shown here is derived from an EMBL/GenBank/DDBJ whole genome shotgun (WGS) entry which is preliminary data.</text>
</comment>
<dbReference type="InterPro" id="IPR018485">
    <property type="entry name" value="FGGY_C"/>
</dbReference>
<evidence type="ECO:0000313" key="9">
    <source>
        <dbReference type="Proteomes" id="UP000722989"/>
    </source>
</evidence>